<keyword evidence="1" id="KW-0677">Repeat</keyword>
<evidence type="ECO:0000256" key="1">
    <source>
        <dbReference type="ARBA" id="ARBA00022737"/>
    </source>
</evidence>
<reference evidence="5 6" key="1">
    <citation type="journal article" date="2018" name="IMA Fungus">
        <title>IMA Genome-F 9: Draft genome sequence of Annulohypoxylon stygium, Aspergillus mulundensis, Berkeleyomyces basicola (syn. Thielaviopsis basicola), Ceratocystis smalleyi, two Cercospora beticola strains, Coleophoma cylindrospora, Fusarium fracticaudum, Phialophora cf. hyalina, and Morchella septimelata.</title>
        <authorList>
            <person name="Wingfield B.D."/>
            <person name="Bills G.F."/>
            <person name="Dong Y."/>
            <person name="Huang W."/>
            <person name="Nel W.J."/>
            <person name="Swalarsk-Parry B.S."/>
            <person name="Vaghefi N."/>
            <person name="Wilken P.M."/>
            <person name="An Z."/>
            <person name="de Beer Z.W."/>
            <person name="De Vos L."/>
            <person name="Chen L."/>
            <person name="Duong T.A."/>
            <person name="Gao Y."/>
            <person name="Hammerbacher A."/>
            <person name="Kikkert J.R."/>
            <person name="Li Y."/>
            <person name="Li H."/>
            <person name="Li K."/>
            <person name="Li Q."/>
            <person name="Liu X."/>
            <person name="Ma X."/>
            <person name="Naidoo K."/>
            <person name="Pethybridge S.J."/>
            <person name="Sun J."/>
            <person name="Steenkamp E.T."/>
            <person name="van der Nest M.A."/>
            <person name="van Wyk S."/>
            <person name="Wingfield M.J."/>
            <person name="Xiong C."/>
            <person name="Yue Q."/>
            <person name="Zhang X."/>
        </authorList>
    </citation>
    <scope>NUCLEOTIDE SEQUENCE [LARGE SCALE GENOMIC DNA]</scope>
    <source>
        <strain evidence="5 6">BP 5553</strain>
    </source>
</reference>
<evidence type="ECO:0000256" key="3">
    <source>
        <dbReference type="SAM" id="MobiDB-lite"/>
    </source>
</evidence>
<evidence type="ECO:0000313" key="5">
    <source>
        <dbReference type="EMBL" id="RDL40542.1"/>
    </source>
</evidence>
<sequence length="294" mass="31041">MSAATTYKPSPLSYGSPRASPFRRAGSPASPSPLRQSTPNPSPTKMATATATTSTTTPSKLAQISTPTSTTDADTWTPRGLASPQRREREPSPTPIRGASSPGFGGMLTSRNTADSSALSKLQPAQVRELREGFQILDRDSDGQVGREDVADMLTQLGLPANSSDITAFFPPSTPQTITLPTFLNSLAGLLASLSPSPELLSAFSAFDEDDSGQIDLAELRDALLHTAPEPGEQPLTEREIDRVMSGFTGRRAFGKHSGGGMGKRGEVFKYHEFVSGVTGGSSVDGKGDVEREE</sequence>
<keyword evidence="6" id="KW-1185">Reference proteome</keyword>
<protein>
    <submittedName>
        <fullName evidence="5">EF-hand protein</fullName>
    </submittedName>
</protein>
<dbReference type="Gene3D" id="1.10.238.10">
    <property type="entry name" value="EF-hand"/>
    <property type="match status" value="2"/>
</dbReference>
<evidence type="ECO:0000259" key="4">
    <source>
        <dbReference type="PROSITE" id="PS50222"/>
    </source>
</evidence>
<organism evidence="5 6">
    <name type="scientific">Venustampulla echinocandica</name>
    <dbReference type="NCBI Taxonomy" id="2656787"/>
    <lineage>
        <taxon>Eukaryota</taxon>
        <taxon>Fungi</taxon>
        <taxon>Dikarya</taxon>
        <taxon>Ascomycota</taxon>
        <taxon>Pezizomycotina</taxon>
        <taxon>Leotiomycetes</taxon>
        <taxon>Helotiales</taxon>
        <taxon>Pleuroascaceae</taxon>
        <taxon>Venustampulla</taxon>
    </lineage>
</organism>
<feature type="compositionally biased region" description="Polar residues" evidence="3">
    <location>
        <begin position="109"/>
        <end position="120"/>
    </location>
</feature>
<accession>A0A370TYF1</accession>
<keyword evidence="2" id="KW-0106">Calcium</keyword>
<dbReference type="RefSeq" id="XP_031873198.1">
    <property type="nucleotide sequence ID" value="XM_032009144.1"/>
</dbReference>
<feature type="compositionally biased region" description="Low complexity" evidence="3">
    <location>
        <begin position="43"/>
        <end position="78"/>
    </location>
</feature>
<dbReference type="InterPro" id="IPR002048">
    <property type="entry name" value="EF_hand_dom"/>
</dbReference>
<feature type="domain" description="EF-hand" evidence="4">
    <location>
        <begin position="125"/>
        <end position="160"/>
    </location>
</feature>
<dbReference type="EMBL" id="NPIC01000001">
    <property type="protein sequence ID" value="RDL40542.1"/>
    <property type="molecule type" value="Genomic_DNA"/>
</dbReference>
<proteinExistence type="predicted"/>
<dbReference type="STRING" id="2656787.A0A370TYF1"/>
<dbReference type="SUPFAM" id="SSF47473">
    <property type="entry name" value="EF-hand"/>
    <property type="match status" value="1"/>
</dbReference>
<dbReference type="AlphaFoldDB" id="A0A370TYF1"/>
<dbReference type="PANTHER" id="PTHR23049">
    <property type="entry name" value="MYOSIN REGULATORY LIGHT CHAIN 2"/>
    <property type="match status" value="1"/>
</dbReference>
<dbReference type="InterPro" id="IPR011992">
    <property type="entry name" value="EF-hand-dom_pair"/>
</dbReference>
<dbReference type="GeneID" id="43593370"/>
<dbReference type="GO" id="GO:0005509">
    <property type="term" value="F:calcium ion binding"/>
    <property type="evidence" value="ECO:0007669"/>
    <property type="project" value="InterPro"/>
</dbReference>
<feature type="region of interest" description="Disordered" evidence="3">
    <location>
        <begin position="1"/>
        <end position="120"/>
    </location>
</feature>
<dbReference type="OrthoDB" id="429467at2759"/>
<dbReference type="PROSITE" id="PS00018">
    <property type="entry name" value="EF_HAND_1"/>
    <property type="match status" value="2"/>
</dbReference>
<evidence type="ECO:0000313" key="6">
    <source>
        <dbReference type="Proteomes" id="UP000254866"/>
    </source>
</evidence>
<dbReference type="Proteomes" id="UP000254866">
    <property type="component" value="Unassembled WGS sequence"/>
</dbReference>
<dbReference type="SMART" id="SM00054">
    <property type="entry name" value="EFh"/>
    <property type="match status" value="2"/>
</dbReference>
<gene>
    <name evidence="5" type="ORF">BP5553_00521</name>
</gene>
<dbReference type="InterPro" id="IPR018247">
    <property type="entry name" value="EF_Hand_1_Ca_BS"/>
</dbReference>
<feature type="domain" description="EF-hand" evidence="4">
    <location>
        <begin position="195"/>
        <end position="230"/>
    </location>
</feature>
<dbReference type="Pfam" id="PF13405">
    <property type="entry name" value="EF-hand_6"/>
    <property type="match status" value="1"/>
</dbReference>
<evidence type="ECO:0000256" key="2">
    <source>
        <dbReference type="ARBA" id="ARBA00022837"/>
    </source>
</evidence>
<comment type="caution">
    <text evidence="5">The sequence shown here is derived from an EMBL/GenBank/DDBJ whole genome shotgun (WGS) entry which is preliminary data.</text>
</comment>
<name>A0A370TYF1_9HELO</name>
<dbReference type="PROSITE" id="PS50222">
    <property type="entry name" value="EF_HAND_2"/>
    <property type="match status" value="2"/>
</dbReference>
<dbReference type="InterPro" id="IPR050403">
    <property type="entry name" value="Myosin_RLC"/>
</dbReference>